<reference evidence="1 2" key="2">
    <citation type="journal article" date="2017" name="Nature">
        <title>The Apostasia genome and the evolution of orchids.</title>
        <authorList>
            <person name="Zhang G.Q."/>
            <person name="Liu K.W."/>
            <person name="Li Z."/>
            <person name="Lohaus R."/>
            <person name="Hsiao Y.Y."/>
            <person name="Niu S.C."/>
            <person name="Wang J.Y."/>
            <person name="Lin Y.C."/>
            <person name="Xu Q."/>
            <person name="Chen L.J."/>
            <person name="Yoshida K."/>
            <person name="Fujiwara S."/>
            <person name="Wang Z.W."/>
            <person name="Zhang Y.Q."/>
            <person name="Mitsuda N."/>
            <person name="Wang M."/>
            <person name="Liu G.H."/>
            <person name="Pecoraro L."/>
            <person name="Huang H.X."/>
            <person name="Xiao X.J."/>
            <person name="Lin M."/>
            <person name="Wu X.Y."/>
            <person name="Wu W.L."/>
            <person name="Chen Y.Y."/>
            <person name="Chang S.B."/>
            <person name="Sakamoto S."/>
            <person name="Ohme-Takagi M."/>
            <person name="Yagi M."/>
            <person name="Zeng S.J."/>
            <person name="Shen C.Y."/>
            <person name="Yeh C.M."/>
            <person name="Luo Y.B."/>
            <person name="Tsai W.C."/>
            <person name="Van de Peer Y."/>
            <person name="Liu Z.J."/>
        </authorList>
    </citation>
    <scope>NUCLEOTIDE SEQUENCE [LARGE SCALE GENOMIC DNA]</scope>
    <source>
        <tissue evidence="1">The whole plant</tissue>
    </source>
</reference>
<dbReference type="EMBL" id="KZ502628">
    <property type="protein sequence ID" value="PKU75230.1"/>
    <property type="molecule type" value="Genomic_DNA"/>
</dbReference>
<evidence type="ECO:0000313" key="1">
    <source>
        <dbReference type="EMBL" id="PKU75230.1"/>
    </source>
</evidence>
<gene>
    <name evidence="1" type="ORF">MA16_Dca015752</name>
</gene>
<proteinExistence type="predicted"/>
<accession>A0A2I0WHT7</accession>
<organism evidence="1 2">
    <name type="scientific">Dendrobium catenatum</name>
    <dbReference type="NCBI Taxonomy" id="906689"/>
    <lineage>
        <taxon>Eukaryota</taxon>
        <taxon>Viridiplantae</taxon>
        <taxon>Streptophyta</taxon>
        <taxon>Embryophyta</taxon>
        <taxon>Tracheophyta</taxon>
        <taxon>Spermatophyta</taxon>
        <taxon>Magnoliopsida</taxon>
        <taxon>Liliopsida</taxon>
        <taxon>Asparagales</taxon>
        <taxon>Orchidaceae</taxon>
        <taxon>Epidendroideae</taxon>
        <taxon>Malaxideae</taxon>
        <taxon>Dendrobiinae</taxon>
        <taxon>Dendrobium</taxon>
    </lineage>
</organism>
<dbReference type="AlphaFoldDB" id="A0A2I0WHT7"/>
<reference evidence="1 2" key="1">
    <citation type="journal article" date="2016" name="Sci. Rep.">
        <title>The Dendrobium catenatum Lindl. genome sequence provides insights into polysaccharide synthase, floral development and adaptive evolution.</title>
        <authorList>
            <person name="Zhang G.Q."/>
            <person name="Xu Q."/>
            <person name="Bian C."/>
            <person name="Tsai W.C."/>
            <person name="Yeh C.M."/>
            <person name="Liu K.W."/>
            <person name="Yoshida K."/>
            <person name="Zhang L.S."/>
            <person name="Chang S.B."/>
            <person name="Chen F."/>
            <person name="Shi Y."/>
            <person name="Su Y.Y."/>
            <person name="Zhang Y.Q."/>
            <person name="Chen L.J."/>
            <person name="Yin Y."/>
            <person name="Lin M."/>
            <person name="Huang H."/>
            <person name="Deng H."/>
            <person name="Wang Z.W."/>
            <person name="Zhu S.L."/>
            <person name="Zhao X."/>
            <person name="Deng C."/>
            <person name="Niu S.C."/>
            <person name="Huang J."/>
            <person name="Wang M."/>
            <person name="Liu G.H."/>
            <person name="Yang H.J."/>
            <person name="Xiao X.J."/>
            <person name="Hsiao Y.Y."/>
            <person name="Wu W.L."/>
            <person name="Chen Y.Y."/>
            <person name="Mitsuda N."/>
            <person name="Ohme-Takagi M."/>
            <person name="Luo Y.B."/>
            <person name="Van de Peer Y."/>
            <person name="Liu Z.J."/>
        </authorList>
    </citation>
    <scope>NUCLEOTIDE SEQUENCE [LARGE SCALE GENOMIC DNA]</scope>
    <source>
        <tissue evidence="1">The whole plant</tissue>
    </source>
</reference>
<name>A0A2I0WHT7_9ASPA</name>
<protein>
    <submittedName>
        <fullName evidence="1">Uncharacterized protein</fullName>
    </submittedName>
</protein>
<sequence>MGSRGCTMLLGRKSVIQGMLVVWVFSLSLPKHVLYGQGWLGIIYRNLTLYCTERLSLSLVIMS</sequence>
<dbReference type="Proteomes" id="UP000233837">
    <property type="component" value="Unassembled WGS sequence"/>
</dbReference>
<keyword evidence="2" id="KW-1185">Reference proteome</keyword>
<evidence type="ECO:0000313" key="2">
    <source>
        <dbReference type="Proteomes" id="UP000233837"/>
    </source>
</evidence>